<dbReference type="Pfam" id="PF10708">
    <property type="entry name" value="DUF2510"/>
    <property type="match status" value="1"/>
</dbReference>
<accession>A0A6A9UPL5</accession>
<keyword evidence="1" id="KW-0812">Transmembrane</keyword>
<gene>
    <name evidence="3" type="ORF">GC722_02070</name>
</gene>
<evidence type="ECO:0000313" key="3">
    <source>
        <dbReference type="EMBL" id="MVA74826.1"/>
    </source>
</evidence>
<dbReference type="EMBL" id="WPCU01000003">
    <property type="protein sequence ID" value="MVA74826.1"/>
    <property type="molecule type" value="Genomic_DNA"/>
</dbReference>
<protein>
    <submittedName>
        <fullName evidence="3">DUF2510 domain-containing protein</fullName>
    </submittedName>
</protein>
<dbReference type="Proteomes" id="UP000435304">
    <property type="component" value="Unassembled WGS sequence"/>
</dbReference>
<organism evidence="3 4">
    <name type="scientific">Auraticoccus cholistanensis</name>
    <dbReference type="NCBI Taxonomy" id="2656650"/>
    <lineage>
        <taxon>Bacteria</taxon>
        <taxon>Bacillati</taxon>
        <taxon>Actinomycetota</taxon>
        <taxon>Actinomycetes</taxon>
        <taxon>Propionibacteriales</taxon>
        <taxon>Propionibacteriaceae</taxon>
        <taxon>Auraticoccus</taxon>
    </lineage>
</organism>
<dbReference type="RefSeq" id="WP_156607489.1">
    <property type="nucleotide sequence ID" value="NZ_WPCU01000003.1"/>
</dbReference>
<keyword evidence="4" id="KW-1185">Reference proteome</keyword>
<keyword evidence="1" id="KW-0472">Membrane</keyword>
<comment type="caution">
    <text evidence="3">The sequence shown here is derived from an EMBL/GenBank/DDBJ whole genome shotgun (WGS) entry which is preliminary data.</text>
</comment>
<evidence type="ECO:0000259" key="2">
    <source>
        <dbReference type="Pfam" id="PF10708"/>
    </source>
</evidence>
<evidence type="ECO:0000256" key="1">
    <source>
        <dbReference type="SAM" id="Phobius"/>
    </source>
</evidence>
<name>A0A6A9UPL5_9ACTN</name>
<keyword evidence="1" id="KW-1133">Transmembrane helix</keyword>
<feature type="transmembrane region" description="Helical" evidence="1">
    <location>
        <begin position="64"/>
        <end position="85"/>
    </location>
</feature>
<dbReference type="InterPro" id="IPR018929">
    <property type="entry name" value="DUF2510"/>
</dbReference>
<evidence type="ECO:0000313" key="4">
    <source>
        <dbReference type="Proteomes" id="UP000435304"/>
    </source>
</evidence>
<sequence>MATAPGWYPDPQEPSTVRWWNGIGWTPWRAESADAEPPPYGGDPRTVATVVPAADREQRHTLRIVLLAVAVVLALLAAVAVMGSAQRRASPLPGSSTSPTAYGSPSVRAAPLVLHPGPRTAELFGELTVQLPGEPAEAPVQGTAGPFADAAASNTEIHPDWYVSAWVGLPQESAVQVTPAATAAAIGESFLSSSYPGTVRAGEPRTGPLGELPADRAASWSVDVELVGVDVPSRTETLQVGAVRLDGGQQVVMLATTTDDTPEDLRAAVEAFWTSPVLA</sequence>
<proteinExistence type="predicted"/>
<dbReference type="AlphaFoldDB" id="A0A6A9UPL5"/>
<reference evidence="3 4" key="1">
    <citation type="submission" date="2019-12" db="EMBL/GenBank/DDBJ databases">
        <title>Auraticoccus cholistani sp. nov., an actinomycete isolated from soil of Cholistan desert.</title>
        <authorList>
            <person name="Cheema M.T."/>
        </authorList>
    </citation>
    <scope>NUCLEOTIDE SEQUENCE [LARGE SCALE GENOMIC DNA]</scope>
    <source>
        <strain evidence="3 4">F435</strain>
    </source>
</reference>
<feature type="domain" description="DUF2510" evidence="2">
    <location>
        <begin position="5"/>
        <end position="36"/>
    </location>
</feature>